<reference evidence="4" key="1">
    <citation type="submission" date="2019-08" db="EMBL/GenBank/DDBJ databases">
        <title>Comparative genome analysis confer to the adaptation heavy metal polluted environment.</title>
        <authorList>
            <person name="Li Y."/>
        </authorList>
    </citation>
    <scope>NUCLEOTIDE SEQUENCE [LARGE SCALE GENOMIC DNA]</scope>
    <source>
        <strain evidence="4">P1</strain>
    </source>
</reference>
<sequence length="1000" mass="110329">MKKNSTCRCLVTLFTASIFILIAQRSFAQASFTFKLDGTAKTSAGVYTKDGTLVRTLWSGVTYNAGTQQYNWDGLNDDGVAVANDAYVAKVLSNNVRYKWEGVIGNTSDLFSGSSVHHAIERMYGMAISGNNAYFAVGYNEQNGSSFRFSTSTPQKKIAILGKGLSAKYVATDGVNVYWAANDAAVVNNWMVFGTKVAGDAEVSFTKGKTQGTKYGRSYKSVIDLLNNDKSEISGLAVQKRGKYLFVAHKKLNELHVLDKTTGALVQRQSFDSPLGITADDAGHIWLIYSKNSKRIIEKFTVGADGKLASLHILPASLLYPMASAVSPDGKTLVVADGGDSQQLKAYKADNGSLLWTYGTAGGYKTDPNVRNEKFYFNEAKGPGTFIAFQPDGSFWVEDAGNLRAQHFAADRKFIDRIMYLQTSYSSFVDGNDPTRVFSDYLEFKVDYSKPLAPNNGSWQLVRNWGYGIPSEYDDKYNRLRGVATLSNGRTYAVLQQRVSSLISWKVVELPKTGPLRITGANFPNDNTQLYPDGSLRKVSTFRAGVPTVFTKKELVKFAANNDPVWGPESIIAQTQPALPADPGFRGDNTLLRSGEITSSGIVTVFDGTIADSWHLGGIKVGGNKLLWRTAMSTIKEYSGPFPANGDFDIGNHTNNAGCVGIANGRSVFWGYHGEFWKNSQVNKWTQVYDNGLFVGQFGTTGPETANVEAAAEMAGNGFSASVVKLPNGDTYLYHNDESVHGGVHRWKIDGLSTIKEQIIPIDLTAKALVAEKPVTSSAIQLMEKLPFNSVLENNKYGWTRNPARDDNTSKYTQWWTVHTNVKTYRKINPDIYIEYSQQNKQAILNRDFNQQSNLFSWTLSGIIDFTQSCVNVGPSYTFDEKNGVHLQVLDKNKKVIAKVFLISAYYRGDVSLVVNGTAIYTFKYDSLMSLTDNWQPITLKMANGRLQIAYANNKSFEIKGLNNADIKSPASIKLVCSSLTKKGNYSLGLDAWKFEKKWP</sequence>
<protein>
    <recommendedName>
        <fullName evidence="6">FlgD Ig-like domain-containing protein</fullName>
    </recommendedName>
</protein>
<keyword evidence="5" id="KW-1185">Reference proteome</keyword>
<evidence type="ECO:0000259" key="3">
    <source>
        <dbReference type="Pfam" id="PF13860"/>
    </source>
</evidence>
<gene>
    <name evidence="4" type="ORF">DEO27_011995</name>
</gene>
<dbReference type="Pfam" id="PF13860">
    <property type="entry name" value="FlgD_ig"/>
    <property type="match status" value="1"/>
</dbReference>
<dbReference type="RefSeq" id="WP_112565908.1">
    <property type="nucleotide sequence ID" value="NZ_CP043450.1"/>
</dbReference>
<dbReference type="KEGG" id="mrub:DEO27_011995"/>
<evidence type="ECO:0000259" key="2">
    <source>
        <dbReference type="Pfam" id="PF13360"/>
    </source>
</evidence>
<evidence type="ECO:0008006" key="6">
    <source>
        <dbReference type="Google" id="ProtNLM"/>
    </source>
</evidence>
<keyword evidence="1" id="KW-0732">Signal</keyword>
<proteinExistence type="predicted"/>
<feature type="chain" id="PRO_5023049476" description="FlgD Ig-like domain-containing protein" evidence="1">
    <location>
        <begin position="29"/>
        <end position="1000"/>
    </location>
</feature>
<dbReference type="InterPro" id="IPR025965">
    <property type="entry name" value="FlgD/Vpr_Ig-like"/>
</dbReference>
<dbReference type="Proteomes" id="UP000251402">
    <property type="component" value="Chromosome"/>
</dbReference>
<dbReference type="Gene3D" id="2.60.40.4070">
    <property type="match status" value="1"/>
</dbReference>
<dbReference type="Gene3D" id="2.120.10.30">
    <property type="entry name" value="TolB, C-terminal domain"/>
    <property type="match status" value="1"/>
</dbReference>
<feature type="signal peptide" evidence="1">
    <location>
        <begin position="1"/>
        <end position="28"/>
    </location>
</feature>
<dbReference type="OrthoDB" id="1440398at2"/>
<dbReference type="AlphaFoldDB" id="A0A5C1HYT0"/>
<dbReference type="InterPro" id="IPR011042">
    <property type="entry name" value="6-blade_b-propeller_TolB-like"/>
</dbReference>
<evidence type="ECO:0000313" key="5">
    <source>
        <dbReference type="Proteomes" id="UP000251402"/>
    </source>
</evidence>
<evidence type="ECO:0000256" key="1">
    <source>
        <dbReference type="SAM" id="SignalP"/>
    </source>
</evidence>
<dbReference type="SUPFAM" id="SSF63829">
    <property type="entry name" value="Calcium-dependent phosphotriesterase"/>
    <property type="match status" value="1"/>
</dbReference>
<dbReference type="InterPro" id="IPR002372">
    <property type="entry name" value="PQQ_rpt_dom"/>
</dbReference>
<feature type="domain" description="Pyrrolo-quinoline quinone repeat" evidence="2">
    <location>
        <begin position="326"/>
        <end position="390"/>
    </location>
</feature>
<accession>A0A5C1HYT0</accession>
<evidence type="ECO:0000313" key="4">
    <source>
        <dbReference type="EMBL" id="QEM10713.1"/>
    </source>
</evidence>
<dbReference type="Pfam" id="PF13360">
    <property type="entry name" value="PQQ_2"/>
    <property type="match status" value="1"/>
</dbReference>
<organism evidence="4 5">
    <name type="scientific">Mucilaginibacter rubeus</name>
    <dbReference type="NCBI Taxonomy" id="2027860"/>
    <lineage>
        <taxon>Bacteria</taxon>
        <taxon>Pseudomonadati</taxon>
        <taxon>Bacteroidota</taxon>
        <taxon>Sphingobacteriia</taxon>
        <taxon>Sphingobacteriales</taxon>
        <taxon>Sphingobacteriaceae</taxon>
        <taxon>Mucilaginibacter</taxon>
    </lineage>
</organism>
<feature type="domain" description="FlgD/Vpr Ig-like" evidence="3">
    <location>
        <begin position="28"/>
        <end position="92"/>
    </location>
</feature>
<name>A0A5C1HYT0_9SPHI</name>
<dbReference type="EMBL" id="CP043450">
    <property type="protein sequence ID" value="QEM10713.1"/>
    <property type="molecule type" value="Genomic_DNA"/>
</dbReference>